<protein>
    <recommendedName>
        <fullName evidence="4">Imelysin-like domain-containing protein</fullName>
    </recommendedName>
</protein>
<gene>
    <name evidence="2" type="ORF">J7I44_03845</name>
</gene>
<keyword evidence="3" id="KW-1185">Reference proteome</keyword>
<feature type="signal peptide" evidence="1">
    <location>
        <begin position="1"/>
        <end position="25"/>
    </location>
</feature>
<comment type="caution">
    <text evidence="2">The sequence shown here is derived from an EMBL/GenBank/DDBJ whole genome shotgun (WGS) entry which is preliminary data.</text>
</comment>
<dbReference type="EMBL" id="JAGJRS010000009">
    <property type="protein sequence ID" value="MBP1473416.1"/>
    <property type="molecule type" value="Genomic_DNA"/>
</dbReference>
<keyword evidence="1" id="KW-0732">Signal</keyword>
<evidence type="ECO:0008006" key="4">
    <source>
        <dbReference type="Google" id="ProtNLM"/>
    </source>
</evidence>
<reference evidence="2 3" key="1">
    <citation type="submission" date="2021-04" db="EMBL/GenBank/DDBJ databases">
        <authorList>
            <person name="Huq M.A."/>
        </authorList>
    </citation>
    <scope>NUCLEOTIDE SEQUENCE [LARGE SCALE GENOMIC DNA]</scope>
    <source>
        <strain evidence="2 3">MAH-13</strain>
    </source>
</reference>
<organism evidence="2 3">
    <name type="scientific">Frateuria flava</name>
    <dbReference type="NCBI Taxonomy" id="2821489"/>
    <lineage>
        <taxon>Bacteria</taxon>
        <taxon>Pseudomonadati</taxon>
        <taxon>Pseudomonadota</taxon>
        <taxon>Gammaproteobacteria</taxon>
        <taxon>Lysobacterales</taxon>
        <taxon>Rhodanobacteraceae</taxon>
        <taxon>Frateuria</taxon>
    </lineage>
</organism>
<evidence type="ECO:0000313" key="3">
    <source>
        <dbReference type="Proteomes" id="UP000823790"/>
    </source>
</evidence>
<sequence length="390" mass="41474">MASRRWTATGMALAAVLAGAPRARAGDQDTVVAVMPVFSQLVAWPMPSGFARVNEETHANDYLFEAVREGDTLADWSQMVSLTGAAGLADYPQVTPRDFATRLAASFKQTCPDSYYGIELKAPIVDDYPTYAAVAGCGAVPGSKPAHGETTLIVVIKGAHDYYTLQWSERKPAQSEPPRIDAALWSQRLATLMPIQVCDRVAGEAPPYPSCTSSFAAKRNALTQRASTAGKEPAIDSNAVEAGWEATGFTLTLQHYLSALASTCDSLPGVSVDGKGIFDMWQERARNGVFLDASRMYQTTLLVAVQNSSGKQAADRILAGQMALVHQQGDGEAAKLLAGTPAQVAETCRRAAAHVTAGEYDITEKLPVYATLDRMARDLAPDGDSDAGAP</sequence>
<name>A0ABS4DK41_9GAMM</name>
<accession>A0ABS4DK41</accession>
<feature type="chain" id="PRO_5045363683" description="Imelysin-like domain-containing protein" evidence="1">
    <location>
        <begin position="26"/>
        <end position="390"/>
    </location>
</feature>
<evidence type="ECO:0000313" key="2">
    <source>
        <dbReference type="EMBL" id="MBP1473416.1"/>
    </source>
</evidence>
<dbReference type="Proteomes" id="UP000823790">
    <property type="component" value="Unassembled WGS sequence"/>
</dbReference>
<evidence type="ECO:0000256" key="1">
    <source>
        <dbReference type="SAM" id="SignalP"/>
    </source>
</evidence>
<proteinExistence type="predicted"/>